<reference evidence="5 6" key="1">
    <citation type="journal article" date="2014" name="Int. J. Syst. Evol. Microbiol.">
        <title>Rhodoluna lacicola gen. nov., sp. nov., a planktonic freshwater bacterium with stream-lined genome.</title>
        <authorList>
            <person name="Hahn M."/>
            <person name="Schmidt J."/>
            <person name="Taipale S.J."/>
            <person name="Doolittle W.F."/>
            <person name="Koll U."/>
        </authorList>
    </citation>
    <scope>NUCLEOTIDE SEQUENCE [LARGE SCALE GENOMIC DNA]</scope>
    <source>
        <strain evidence="5 6">MWH-Ta8</strain>
    </source>
</reference>
<dbReference type="SUPFAM" id="SSF47413">
    <property type="entry name" value="lambda repressor-like DNA-binding domains"/>
    <property type="match status" value="1"/>
</dbReference>
<dbReference type="KEGG" id="rla:Rhola_00009630"/>
<dbReference type="Gene3D" id="1.10.260.40">
    <property type="entry name" value="lambda repressor-like DNA-binding domains"/>
    <property type="match status" value="1"/>
</dbReference>
<gene>
    <name evidence="5" type="ORF">Rhola_00009630</name>
</gene>
<dbReference type="InterPro" id="IPR046335">
    <property type="entry name" value="LacI/GalR-like_sensor"/>
</dbReference>
<dbReference type="SUPFAM" id="SSF53822">
    <property type="entry name" value="Periplasmic binding protein-like I"/>
    <property type="match status" value="1"/>
</dbReference>
<dbReference type="InterPro" id="IPR000843">
    <property type="entry name" value="HTH_LacI"/>
</dbReference>
<dbReference type="Pfam" id="PF13377">
    <property type="entry name" value="Peripla_BP_3"/>
    <property type="match status" value="1"/>
</dbReference>
<organism evidence="5 6">
    <name type="scientific">Rhodoluna lacicola</name>
    <dbReference type="NCBI Taxonomy" id="529884"/>
    <lineage>
        <taxon>Bacteria</taxon>
        <taxon>Bacillati</taxon>
        <taxon>Actinomycetota</taxon>
        <taxon>Actinomycetes</taxon>
        <taxon>Micrococcales</taxon>
        <taxon>Microbacteriaceae</taxon>
        <taxon>Luna cluster</taxon>
        <taxon>Luna-1 subcluster</taxon>
        <taxon>Rhodoluna</taxon>
    </lineage>
</organism>
<dbReference type="OrthoDB" id="9785139at2"/>
<dbReference type="PANTHER" id="PTHR30146">
    <property type="entry name" value="LACI-RELATED TRANSCRIPTIONAL REPRESSOR"/>
    <property type="match status" value="1"/>
</dbReference>
<dbReference type="Proteomes" id="UP000067708">
    <property type="component" value="Chromosome"/>
</dbReference>
<dbReference type="CDD" id="cd01392">
    <property type="entry name" value="HTH_LacI"/>
    <property type="match status" value="1"/>
</dbReference>
<dbReference type="AlphaFoldDB" id="A0A060JMF7"/>
<evidence type="ECO:0000256" key="1">
    <source>
        <dbReference type="ARBA" id="ARBA00023015"/>
    </source>
</evidence>
<dbReference type="eggNOG" id="COG1609">
    <property type="taxonomic scope" value="Bacteria"/>
</dbReference>
<keyword evidence="6" id="KW-1185">Reference proteome</keyword>
<dbReference type="CDD" id="cd06267">
    <property type="entry name" value="PBP1_LacI_sugar_binding-like"/>
    <property type="match status" value="1"/>
</dbReference>
<evidence type="ECO:0000256" key="2">
    <source>
        <dbReference type="ARBA" id="ARBA00023125"/>
    </source>
</evidence>
<feature type="domain" description="HTH lacI-type" evidence="4">
    <location>
        <begin position="17"/>
        <end position="71"/>
    </location>
</feature>
<evidence type="ECO:0000259" key="4">
    <source>
        <dbReference type="PROSITE" id="PS50932"/>
    </source>
</evidence>
<dbReference type="GO" id="GO:0003700">
    <property type="term" value="F:DNA-binding transcription factor activity"/>
    <property type="evidence" value="ECO:0007669"/>
    <property type="project" value="TreeGrafter"/>
</dbReference>
<dbReference type="InterPro" id="IPR028082">
    <property type="entry name" value="Peripla_BP_I"/>
</dbReference>
<evidence type="ECO:0000313" key="6">
    <source>
        <dbReference type="Proteomes" id="UP000067708"/>
    </source>
</evidence>
<keyword evidence="2" id="KW-0238">DNA-binding</keyword>
<dbReference type="STRING" id="529884.Rhola_00009630"/>
<dbReference type="PROSITE" id="PS50932">
    <property type="entry name" value="HTH_LACI_2"/>
    <property type="match status" value="1"/>
</dbReference>
<evidence type="ECO:0000256" key="3">
    <source>
        <dbReference type="ARBA" id="ARBA00023163"/>
    </source>
</evidence>
<dbReference type="Gene3D" id="3.40.50.2300">
    <property type="match status" value="2"/>
</dbReference>
<dbReference type="HOGENOM" id="CLU_037628_6_1_11"/>
<protein>
    <submittedName>
        <fullName evidence="5">Transcriptional regulators</fullName>
    </submittedName>
</protein>
<dbReference type="SMART" id="SM00354">
    <property type="entry name" value="HTH_LACI"/>
    <property type="match status" value="1"/>
</dbReference>
<dbReference type="EMBL" id="CP007490">
    <property type="protein sequence ID" value="AIC47763.1"/>
    <property type="molecule type" value="Genomic_DNA"/>
</dbReference>
<accession>A0A060JMF7</accession>
<evidence type="ECO:0000313" key="5">
    <source>
        <dbReference type="EMBL" id="AIC47763.1"/>
    </source>
</evidence>
<keyword evidence="1" id="KW-0805">Transcription regulation</keyword>
<dbReference type="InterPro" id="IPR010982">
    <property type="entry name" value="Lambda_DNA-bd_dom_sf"/>
</dbReference>
<dbReference type="RefSeq" id="WP_051636287.1">
    <property type="nucleotide sequence ID" value="NZ_CP007490.1"/>
</dbReference>
<proteinExistence type="predicted"/>
<dbReference type="PANTHER" id="PTHR30146:SF109">
    <property type="entry name" value="HTH-TYPE TRANSCRIPTIONAL REGULATOR GALS"/>
    <property type="match status" value="1"/>
</dbReference>
<dbReference type="GO" id="GO:0000976">
    <property type="term" value="F:transcription cis-regulatory region binding"/>
    <property type="evidence" value="ECO:0007669"/>
    <property type="project" value="TreeGrafter"/>
</dbReference>
<keyword evidence="3" id="KW-0804">Transcription</keyword>
<dbReference type="Pfam" id="PF00356">
    <property type="entry name" value="LacI"/>
    <property type="match status" value="1"/>
</dbReference>
<sequence>MAKNVDKKESNSEIRHATMADIAAEVGVSRQLVGLVFRGEPGVGAATEAKIRAAAKKLGYQPNLAARSLRSVNSNYIGVMFRPNESSMGELIPALYKYAHAAGYRLFLSSVSSNHQEESAIQELLGHRCEGLVLFSSQQSKTAIQKLARNIPLVSVGRRLEGVRCGMVSSHGEVGVAEAVDYLIGLGHRQIGYVYAKDMLDSEFRLEGYLSAMKRHKLPTQIVEIEGDFAEEGGSKAADKFITRGLPTAIVCNNDQAALGLSYRLIQSGIQIPEDVSVVGYDDTVASLPFLNLTTVRQDPDEIAKAAVDDIVARIKGQQYLSQQILTSSKLVVRTSTGKPKVSTSK</sequence>
<name>A0A060JMF7_9MICO</name>